<feature type="compositionally biased region" description="Low complexity" evidence="1">
    <location>
        <begin position="1"/>
        <end position="18"/>
    </location>
</feature>
<dbReference type="Pfam" id="PF04759">
    <property type="entry name" value="DUF617"/>
    <property type="match status" value="1"/>
</dbReference>
<evidence type="ECO:0000313" key="3">
    <source>
        <dbReference type="Proteomes" id="UP001327560"/>
    </source>
</evidence>
<evidence type="ECO:0000256" key="1">
    <source>
        <dbReference type="SAM" id="MobiDB-lite"/>
    </source>
</evidence>
<dbReference type="AlphaFoldDB" id="A0AAQ3QPC7"/>
<dbReference type="InterPro" id="IPR006460">
    <property type="entry name" value="MIZ1-like_pln"/>
</dbReference>
<dbReference type="PANTHER" id="PTHR31696:SF91">
    <property type="entry name" value="OS01G0806400 PROTEIN"/>
    <property type="match status" value="1"/>
</dbReference>
<sequence length="239" mass="26447">MDSGTVVPESTTSSSCPSSPRPAITLTQPKKKKPAVKNAKPFRVLRSLLRSFPIISPACRFHGTLPRPNRTADGHISGATRTAGTLFGHRRSRITLAIQESPRSIPILLLELATPTGKFMQEMGTDHLRIALECEKKAADKTKLIDEPLWTAFINGRKIGYAVRREPSENDLEIMQLLYTVSMGAGVLPDDMTDPVEGEMTYMRAHFDRVVGSKDSETFYMLNPDGNNGSELSIFFVRV</sequence>
<proteinExistence type="predicted"/>
<reference evidence="2 3" key="1">
    <citation type="submission" date="2023-10" db="EMBL/GenBank/DDBJ databases">
        <title>Chromosome-scale genome assembly provides insights into flower coloration mechanisms of Canna indica.</title>
        <authorList>
            <person name="Li C."/>
        </authorList>
    </citation>
    <scope>NUCLEOTIDE SEQUENCE [LARGE SCALE GENOMIC DNA]</scope>
    <source>
        <tissue evidence="2">Flower</tissue>
    </source>
</reference>
<dbReference type="EMBL" id="CP136898">
    <property type="protein sequence ID" value="WOL18689.1"/>
    <property type="molecule type" value="Genomic_DNA"/>
</dbReference>
<feature type="region of interest" description="Disordered" evidence="1">
    <location>
        <begin position="1"/>
        <end position="38"/>
    </location>
</feature>
<dbReference type="Proteomes" id="UP001327560">
    <property type="component" value="Chromosome 9"/>
</dbReference>
<accession>A0AAQ3QPC7</accession>
<protein>
    <submittedName>
        <fullName evidence="2">Protein MIZU-KUSSEI 1-like</fullName>
    </submittedName>
</protein>
<organism evidence="2 3">
    <name type="scientific">Canna indica</name>
    <name type="common">Indian-shot</name>
    <dbReference type="NCBI Taxonomy" id="4628"/>
    <lineage>
        <taxon>Eukaryota</taxon>
        <taxon>Viridiplantae</taxon>
        <taxon>Streptophyta</taxon>
        <taxon>Embryophyta</taxon>
        <taxon>Tracheophyta</taxon>
        <taxon>Spermatophyta</taxon>
        <taxon>Magnoliopsida</taxon>
        <taxon>Liliopsida</taxon>
        <taxon>Zingiberales</taxon>
        <taxon>Cannaceae</taxon>
        <taxon>Canna</taxon>
    </lineage>
</organism>
<dbReference type="NCBIfam" id="TIGR01570">
    <property type="entry name" value="A_thal_3588"/>
    <property type="match status" value="1"/>
</dbReference>
<dbReference type="GO" id="GO:0010274">
    <property type="term" value="P:hydrotropism"/>
    <property type="evidence" value="ECO:0007669"/>
    <property type="project" value="InterPro"/>
</dbReference>
<keyword evidence="3" id="KW-1185">Reference proteome</keyword>
<evidence type="ECO:0000313" key="2">
    <source>
        <dbReference type="EMBL" id="WOL18689.1"/>
    </source>
</evidence>
<name>A0AAQ3QPC7_9LILI</name>
<dbReference type="PANTHER" id="PTHR31696">
    <property type="entry name" value="PROTEIN MIZU-KUSSEI 1"/>
    <property type="match status" value="1"/>
</dbReference>
<gene>
    <name evidence="2" type="ORF">Cni_G27486</name>
</gene>